<dbReference type="STRING" id="1660064.CIGN_1336"/>
<gene>
    <name evidence="4" type="primary">ybgF</name>
    <name evidence="4" type="ORF">CIGN_1336</name>
</gene>
<dbReference type="EMBL" id="CP018788">
    <property type="protein sequence ID" value="ARQ99591.1"/>
    <property type="molecule type" value="Genomic_DNA"/>
</dbReference>
<dbReference type="AlphaFoldDB" id="A0A1X9STK9"/>
<dbReference type="Proteomes" id="UP000194309">
    <property type="component" value="Chromosome"/>
</dbReference>
<evidence type="ECO:0000313" key="5">
    <source>
        <dbReference type="Proteomes" id="UP000194309"/>
    </source>
</evidence>
<dbReference type="OrthoDB" id="5338882at2"/>
<evidence type="ECO:0000256" key="3">
    <source>
        <dbReference type="SAM" id="SignalP"/>
    </source>
</evidence>
<evidence type="ECO:0000256" key="1">
    <source>
        <dbReference type="SAM" id="Coils"/>
    </source>
</evidence>
<feature type="coiled-coil region" evidence="1">
    <location>
        <begin position="50"/>
        <end position="98"/>
    </location>
</feature>
<dbReference type="InterPro" id="IPR011990">
    <property type="entry name" value="TPR-like_helical_dom_sf"/>
</dbReference>
<evidence type="ECO:0000313" key="4">
    <source>
        <dbReference type="EMBL" id="ARQ99591.1"/>
    </source>
</evidence>
<reference evidence="4 5" key="1">
    <citation type="journal article" date="2017" name="Genome Biol. Evol.">
        <title>Comparative Genomic Analysis Identifies a Campylobacter Clade Deficient in Selenium Metabolism.</title>
        <authorList>
            <person name="Miller W.G."/>
            <person name="Yee E."/>
            <person name="Lopes B.S."/>
            <person name="Chapman M.H."/>
            <person name="Huynh S."/>
            <person name="Bono J.L."/>
            <person name="Parker C.T."/>
            <person name="Strachan N.J.C."/>
            <person name="Forbes K.J."/>
        </authorList>
    </citation>
    <scope>NUCLEOTIDE SEQUENCE [LARGE SCALE GENOMIC DNA]</scope>
    <source>
        <strain evidence="4 5">NCTC 13003</strain>
    </source>
</reference>
<organism evidence="4 5">
    <name type="scientific">Campylobacter devanensis</name>
    <dbReference type="NCBI Taxonomy" id="3161138"/>
    <lineage>
        <taxon>Bacteria</taxon>
        <taxon>Pseudomonadati</taxon>
        <taxon>Campylobacterota</taxon>
        <taxon>Epsilonproteobacteria</taxon>
        <taxon>Campylobacterales</taxon>
        <taxon>Campylobacteraceae</taxon>
        <taxon>Campylobacter</taxon>
    </lineage>
</organism>
<accession>A0A381DBG3</accession>
<sequence length="305" mass="34030">MKKFIHVAAVLAATSIFAEVSVFDAGNINKENPYGLTESEKVLLNNKKKVDRLDQNIGSMQSDVALAQENIEGVKSLLDGINQRILAIESRVTQLENSLNLQKTTTSKDISNLKSQIKANKTKHDEDVKNITKALGELTALIDSKHQETSTAQPKAQTKSGDKKAVNKEVKEQTSQNKETKSNLKLDDMPASEILIMADKAYKANEYKKASECFTHLISKNYKPAYSNFMLGEIEYFNKSYKTAVPYYEKSVAISQKGNYMPKLLYHTAISFDKIGDIKSANKFYKALKQAYPDSAEAKAAPDRK</sequence>
<dbReference type="SUPFAM" id="SSF48452">
    <property type="entry name" value="TPR-like"/>
    <property type="match status" value="1"/>
</dbReference>
<keyword evidence="3" id="KW-0732">Signal</keyword>
<protein>
    <submittedName>
        <fullName evidence="4">Tol-Pal system protein YbgF</fullName>
    </submittedName>
</protein>
<feature type="compositionally biased region" description="Polar residues" evidence="2">
    <location>
        <begin position="149"/>
        <end position="159"/>
    </location>
</feature>
<name>A0A1X9STK9_9BACT</name>
<feature type="signal peptide" evidence="3">
    <location>
        <begin position="1"/>
        <end position="18"/>
    </location>
</feature>
<evidence type="ECO:0000256" key="2">
    <source>
        <dbReference type="SAM" id="MobiDB-lite"/>
    </source>
</evidence>
<feature type="region of interest" description="Disordered" evidence="2">
    <location>
        <begin position="145"/>
        <end position="184"/>
    </location>
</feature>
<keyword evidence="1" id="KW-0175">Coiled coil</keyword>
<accession>A0A1X9STK9</accession>
<keyword evidence="5" id="KW-1185">Reference proteome</keyword>
<dbReference type="Gene3D" id="1.25.40.10">
    <property type="entry name" value="Tetratricopeptide repeat domain"/>
    <property type="match status" value="1"/>
</dbReference>
<feature type="chain" id="PRO_5043467115" evidence="3">
    <location>
        <begin position="19"/>
        <end position="305"/>
    </location>
</feature>
<feature type="compositionally biased region" description="Basic and acidic residues" evidence="2">
    <location>
        <begin position="160"/>
        <end position="184"/>
    </location>
</feature>
<dbReference type="KEGG" id="cdev:CIGN_1336"/>
<proteinExistence type="predicted"/>